<name>A0A1Y1CKG5_9BACT</name>
<dbReference type="InterPro" id="IPR011856">
    <property type="entry name" value="tRNA_endonuc-like_dom_sf"/>
</dbReference>
<sequence>MVFGGLLVLSGFFIYKSNIAADPVLAMNMSPHSTVENTIDVNSGKSLEELNNLIELAKADGVLTQNEKRILSRKAKECELDLGEIIKDIEAELAANPSKAETEIINQAKKKGDDFEKFIAQKFPKKYYTIKEWAGDKYIKGVYAETTTQPDLMIETKKEKKCFSIECKWRKEFKNDEVTFASKKQLENYMVFQKKKNIPVFITLGIGGEPSAPQNCYILPLDEIKSNSILKNELYKYWKKTAANFYFDIKTNELK</sequence>
<dbReference type="CDD" id="cd07177">
    <property type="entry name" value="terB_like"/>
    <property type="match status" value="1"/>
</dbReference>
<dbReference type="GO" id="GO:0003676">
    <property type="term" value="F:nucleic acid binding"/>
    <property type="evidence" value="ECO:0007669"/>
    <property type="project" value="InterPro"/>
</dbReference>
<proteinExistence type="predicted"/>
<dbReference type="Gene3D" id="3.40.1350.10">
    <property type="match status" value="1"/>
</dbReference>
<evidence type="ECO:0000313" key="1">
    <source>
        <dbReference type="EMBL" id="BAX80845.1"/>
    </source>
</evidence>
<organism evidence="1 2">
    <name type="scientific">Labilibaculum antarcticum</name>
    <dbReference type="NCBI Taxonomy" id="1717717"/>
    <lineage>
        <taxon>Bacteria</taxon>
        <taxon>Pseudomonadati</taxon>
        <taxon>Bacteroidota</taxon>
        <taxon>Bacteroidia</taxon>
        <taxon>Marinilabiliales</taxon>
        <taxon>Marinifilaceae</taxon>
        <taxon>Labilibaculum</taxon>
    </lineage>
</organism>
<reference evidence="1 2" key="1">
    <citation type="journal article" date="2018" name="Mar. Genomics">
        <title>Complete genome sequence of Marinifilaceae bacterium strain SPP2, isolated from the Antarctic marine sediment.</title>
        <authorList>
            <person name="Watanabe M."/>
            <person name="Kojima H."/>
            <person name="Fukui M."/>
        </authorList>
    </citation>
    <scope>NUCLEOTIDE SEQUENCE [LARGE SCALE GENOMIC DNA]</scope>
    <source>
        <strain evidence="1 2">SPP2</strain>
    </source>
</reference>
<protein>
    <submittedName>
        <fullName evidence="1">Uncharacterized protein</fullName>
    </submittedName>
</protein>
<dbReference type="AlphaFoldDB" id="A0A1Y1CKG5"/>
<accession>A0A1Y1CKG5</accession>
<evidence type="ECO:0000313" key="2">
    <source>
        <dbReference type="Proteomes" id="UP000218267"/>
    </source>
</evidence>
<dbReference type="EMBL" id="AP018042">
    <property type="protein sequence ID" value="BAX80845.1"/>
    <property type="molecule type" value="Genomic_DNA"/>
</dbReference>
<dbReference type="Proteomes" id="UP000218267">
    <property type="component" value="Chromosome"/>
</dbReference>
<reference evidence="2" key="2">
    <citation type="journal article" date="2020" name="Antonie Van Leeuwenhoek">
        <title>Labilibaculum antarcticum sp. nov., a novel facultative anaerobic, psychrotorelant bacterium isolated from marine sediment of Antarctica.</title>
        <authorList>
            <person name="Watanabe M."/>
            <person name="Kojima H."/>
            <person name="Fukui M."/>
        </authorList>
    </citation>
    <scope>NUCLEOTIDE SEQUENCE [LARGE SCALE GENOMIC DNA]</scope>
    <source>
        <strain evidence="2">SPP2</strain>
    </source>
</reference>
<keyword evidence="2" id="KW-1185">Reference proteome</keyword>
<gene>
    <name evidence="1" type="ORF">ALGA_2523</name>
</gene>
<dbReference type="KEGG" id="mbas:ALGA_2523"/>